<keyword evidence="1" id="KW-0540">Nuclease</keyword>
<protein>
    <submittedName>
        <fullName evidence="1">GTPase subunit of restriction endonuclease</fullName>
    </submittedName>
</protein>
<dbReference type="Gene3D" id="3.40.50.300">
    <property type="entry name" value="P-loop containing nucleotide triphosphate hydrolases"/>
    <property type="match status" value="1"/>
</dbReference>
<gene>
    <name evidence="1" type="ORF">YC6258_05435</name>
</gene>
<evidence type="ECO:0000313" key="2">
    <source>
        <dbReference type="Proteomes" id="UP000032266"/>
    </source>
</evidence>
<dbReference type="AlphaFoldDB" id="A0A0C5VDR1"/>
<proteinExistence type="predicted"/>
<dbReference type="HOGENOM" id="CLU_488983_0_0_6"/>
<keyword evidence="2" id="KW-1185">Reference proteome</keyword>
<dbReference type="PATRIC" id="fig|1445510.3.peg.5397"/>
<reference evidence="1 2" key="1">
    <citation type="submission" date="2014-01" db="EMBL/GenBank/DDBJ databases">
        <title>Full genme sequencing of cellulolytic bacterium Gynuella sunshinyii YC6258T gen. nov., sp. nov.</title>
        <authorList>
            <person name="Khan H."/>
            <person name="Chung E.J."/>
            <person name="Chung Y.R."/>
        </authorList>
    </citation>
    <scope>NUCLEOTIDE SEQUENCE [LARGE SCALE GENOMIC DNA]</scope>
    <source>
        <strain evidence="1 2">YC6258</strain>
    </source>
</reference>
<accession>A0A0C5VDR1</accession>
<dbReference type="InterPro" id="IPR027417">
    <property type="entry name" value="P-loop_NTPase"/>
</dbReference>
<keyword evidence="1" id="KW-0378">Hydrolase</keyword>
<dbReference type="OrthoDB" id="9781481at2"/>
<sequence>MNLSERQQRFKDCIIEDPLNSENTKFHKLFGVSNSAKVIEGGLQLGVVNLDNVKPETDGFIFACVLGFPPEDEVYFAVFVKSGAGDLIMRLNQMRASGAASKQSENKVAETAATPYLELVQESTDNLEYSHRNNLVAVYLADDGKLYLRNKGFWDSLRFDRNSFGDGIAVDKISTGLYPPAPSARRSLLAREFVGFLGKFVGRDKVHEVSPWPEESNVRPAMKRLPHSLPLNEISKGIQELGGYYIDNLIERYHAGLNYHPDKHFVILAGLSGTGKTNLAIQYARSVHGLENMVEQDPFLFICPVRPEWTDPTGLTGYYDVLSDRYIVPPFLEAVLVATANPETPVFVCLDEMNLARVEYYFSDVLSSLESGHPLQLHSNSVPLEGSTGGEIRADIPLPRNLYIIGTINIDETTNPLSDKILDRSILVDMSQVDLAGYFSSMKSGNAELTNSIDSCGALLSELNSCLAKEKLGFGYRTAREALLYHHFNTNALNRDSDDTIDEILIQKIMVKLRGSESQRNMLNRLEQLISRYPRATQAINELKNDLDEMGSFQASR</sequence>
<evidence type="ECO:0000313" key="1">
    <source>
        <dbReference type="EMBL" id="AJQ97465.1"/>
    </source>
</evidence>
<dbReference type="GO" id="GO:0004519">
    <property type="term" value="F:endonuclease activity"/>
    <property type="evidence" value="ECO:0007669"/>
    <property type="project" value="UniProtKB-KW"/>
</dbReference>
<dbReference type="EMBL" id="CP007142">
    <property type="protein sequence ID" value="AJQ97465.1"/>
    <property type="molecule type" value="Genomic_DNA"/>
</dbReference>
<keyword evidence="1" id="KW-0255">Endonuclease</keyword>
<dbReference type="SUPFAM" id="SSF52540">
    <property type="entry name" value="P-loop containing nucleoside triphosphate hydrolases"/>
    <property type="match status" value="1"/>
</dbReference>
<dbReference type="KEGG" id="gsn:YC6258_05435"/>
<dbReference type="STRING" id="1445510.YC6258_05435"/>
<dbReference type="Proteomes" id="UP000032266">
    <property type="component" value="Chromosome"/>
</dbReference>
<name>A0A0C5VDR1_9GAMM</name>
<organism evidence="1 2">
    <name type="scientific">Gynuella sunshinyii YC6258</name>
    <dbReference type="NCBI Taxonomy" id="1445510"/>
    <lineage>
        <taxon>Bacteria</taxon>
        <taxon>Pseudomonadati</taxon>
        <taxon>Pseudomonadota</taxon>
        <taxon>Gammaproteobacteria</taxon>
        <taxon>Oceanospirillales</taxon>
        <taxon>Saccharospirillaceae</taxon>
        <taxon>Gynuella</taxon>
    </lineage>
</organism>
<dbReference type="RefSeq" id="WP_044619200.1">
    <property type="nucleotide sequence ID" value="NZ_CP007142.1"/>
</dbReference>